<sequence length="222" mass="24361">MTEKVFGIYGASGFGREVMPIAQEYIHKEGIETGKLFFIDDNLTERFINGVKVVSYDEFINLPDKEKFVSLAIADRYIRRELLSKIEKDNVHPWDLCYHNVVKLCDVSIDAGSLLCPFVTLTSNIKVGKQFHANIYSYVGHDCIIGDFVTFAPSVKCNGNVVIKDNVYIGTGAIIKQGKPGRPIIIGEGAVVGMGAVVTKNVPAGVTVIGNPAKPLSRRNIK</sequence>
<keyword evidence="5" id="KW-1185">Reference proteome</keyword>
<accession>A0A081NCB1</accession>
<dbReference type="PANTHER" id="PTHR43300:SF7">
    <property type="entry name" value="UDP-N-ACETYLBACILLOSAMINE N-ACETYLTRANSFERASE"/>
    <property type="match status" value="1"/>
</dbReference>
<feature type="site" description="Increases basicity of active site His" evidence="2">
    <location>
        <position position="142"/>
    </location>
</feature>
<proteinExistence type="inferred from homology"/>
<protein>
    <submittedName>
        <fullName evidence="4">Acetyltransferase</fullName>
    </submittedName>
</protein>
<organism evidence="4 5">
    <name type="scientific">Endozoicomonas montiporae</name>
    <dbReference type="NCBI Taxonomy" id="1027273"/>
    <lineage>
        <taxon>Bacteria</taxon>
        <taxon>Pseudomonadati</taxon>
        <taxon>Pseudomonadota</taxon>
        <taxon>Gammaproteobacteria</taxon>
        <taxon>Oceanospirillales</taxon>
        <taxon>Endozoicomonadaceae</taxon>
        <taxon>Endozoicomonas</taxon>
    </lineage>
</organism>
<dbReference type="InterPro" id="IPR050179">
    <property type="entry name" value="Trans_hexapeptide_repeat"/>
</dbReference>
<dbReference type="InterPro" id="IPR041561">
    <property type="entry name" value="PglD_N"/>
</dbReference>
<comment type="similarity">
    <text evidence="1">Belongs to the transferase hexapeptide repeat family.</text>
</comment>
<dbReference type="PANTHER" id="PTHR43300">
    <property type="entry name" value="ACETYLTRANSFERASE"/>
    <property type="match status" value="1"/>
</dbReference>
<dbReference type="NCBIfam" id="TIGR03570">
    <property type="entry name" value="NeuD_NnaD"/>
    <property type="match status" value="1"/>
</dbReference>
<feature type="domain" description="PglD N-terminal" evidence="3">
    <location>
        <begin position="8"/>
        <end position="85"/>
    </location>
</feature>
<dbReference type="Proteomes" id="UP000028006">
    <property type="component" value="Unassembled WGS sequence"/>
</dbReference>
<dbReference type="RefSeq" id="WP_034873335.1">
    <property type="nucleotide sequence ID" value="NZ_JOKG01000001.1"/>
</dbReference>
<dbReference type="eggNOG" id="COG0110">
    <property type="taxonomic scope" value="Bacteria"/>
</dbReference>
<evidence type="ECO:0000259" key="3">
    <source>
        <dbReference type="Pfam" id="PF17836"/>
    </source>
</evidence>
<keyword evidence="4" id="KW-0808">Transferase</keyword>
<evidence type="ECO:0000313" key="4">
    <source>
        <dbReference type="EMBL" id="KEQ16084.1"/>
    </source>
</evidence>
<dbReference type="Gene3D" id="2.160.10.10">
    <property type="entry name" value="Hexapeptide repeat proteins"/>
    <property type="match status" value="1"/>
</dbReference>
<name>A0A081NCB1_9GAMM</name>
<dbReference type="Gene3D" id="3.40.50.20">
    <property type="match status" value="1"/>
</dbReference>
<evidence type="ECO:0000313" key="5">
    <source>
        <dbReference type="Proteomes" id="UP000028006"/>
    </source>
</evidence>
<dbReference type="Pfam" id="PF17836">
    <property type="entry name" value="PglD_N"/>
    <property type="match status" value="1"/>
</dbReference>
<feature type="active site" description="Proton acceptor" evidence="2">
    <location>
        <position position="141"/>
    </location>
</feature>
<reference evidence="4 5" key="1">
    <citation type="submission" date="2014-06" db="EMBL/GenBank/DDBJ databases">
        <title>Whole Genome Sequences of Three Symbiotic Endozoicomonas Bacteria.</title>
        <authorList>
            <person name="Neave M.J."/>
            <person name="Apprill A."/>
            <person name="Voolstra C.R."/>
        </authorList>
    </citation>
    <scope>NUCLEOTIDE SEQUENCE [LARGE SCALE GENOMIC DNA]</scope>
    <source>
        <strain evidence="4 5">LMG 24815</strain>
    </source>
</reference>
<dbReference type="InterPro" id="IPR020019">
    <property type="entry name" value="AcTrfase_PglD-like"/>
</dbReference>
<comment type="caution">
    <text evidence="4">The sequence shown here is derived from an EMBL/GenBank/DDBJ whole genome shotgun (WGS) entry which is preliminary data.</text>
</comment>
<gene>
    <name evidence="4" type="ORF">GZ77_06370</name>
</gene>
<evidence type="ECO:0000256" key="2">
    <source>
        <dbReference type="PIRSR" id="PIRSR620019-1"/>
    </source>
</evidence>
<dbReference type="CDD" id="cd03360">
    <property type="entry name" value="LbH_AT_putative"/>
    <property type="match status" value="1"/>
</dbReference>
<dbReference type="SUPFAM" id="SSF51161">
    <property type="entry name" value="Trimeric LpxA-like enzymes"/>
    <property type="match status" value="1"/>
</dbReference>
<dbReference type="InterPro" id="IPR011004">
    <property type="entry name" value="Trimer_LpxA-like_sf"/>
</dbReference>
<evidence type="ECO:0000256" key="1">
    <source>
        <dbReference type="ARBA" id="ARBA00007274"/>
    </source>
</evidence>
<dbReference type="GO" id="GO:0016740">
    <property type="term" value="F:transferase activity"/>
    <property type="evidence" value="ECO:0007669"/>
    <property type="project" value="UniProtKB-KW"/>
</dbReference>
<dbReference type="EMBL" id="JOKG01000001">
    <property type="protein sequence ID" value="KEQ16084.1"/>
    <property type="molecule type" value="Genomic_DNA"/>
</dbReference>
<dbReference type="AlphaFoldDB" id="A0A081NCB1"/>